<comment type="similarity">
    <text evidence="1 6">Belongs to the sigma-70 factor family. ECF subfamily.</text>
</comment>
<keyword evidence="4 6" id="KW-0238">DNA-binding</keyword>
<dbReference type="InterPro" id="IPR013249">
    <property type="entry name" value="RNA_pol_sigma70_r4_t2"/>
</dbReference>
<gene>
    <name evidence="9" type="ORF">ACFQ2J_15155</name>
</gene>
<dbReference type="InterPro" id="IPR000838">
    <property type="entry name" value="RNA_pol_sigma70_ECF_CS"/>
</dbReference>
<dbReference type="Proteomes" id="UP001596990">
    <property type="component" value="Unassembled WGS sequence"/>
</dbReference>
<evidence type="ECO:0000256" key="4">
    <source>
        <dbReference type="ARBA" id="ARBA00023125"/>
    </source>
</evidence>
<evidence type="ECO:0000256" key="6">
    <source>
        <dbReference type="RuleBase" id="RU000716"/>
    </source>
</evidence>
<dbReference type="EMBL" id="JBHTKL010000005">
    <property type="protein sequence ID" value="MFD1020525.1"/>
    <property type="molecule type" value="Genomic_DNA"/>
</dbReference>
<evidence type="ECO:0000256" key="1">
    <source>
        <dbReference type="ARBA" id="ARBA00010641"/>
    </source>
</evidence>
<dbReference type="RefSeq" id="WP_386062296.1">
    <property type="nucleotide sequence ID" value="NZ_JBHTKL010000005.1"/>
</dbReference>
<reference evidence="10" key="1">
    <citation type="journal article" date="2019" name="Int. J. Syst. Evol. Microbiol.">
        <title>The Global Catalogue of Microorganisms (GCM) 10K type strain sequencing project: providing services to taxonomists for standard genome sequencing and annotation.</title>
        <authorList>
            <consortium name="The Broad Institute Genomics Platform"/>
            <consortium name="The Broad Institute Genome Sequencing Center for Infectious Disease"/>
            <person name="Wu L."/>
            <person name="Ma J."/>
        </authorList>
    </citation>
    <scope>NUCLEOTIDE SEQUENCE [LARGE SCALE GENOMIC DNA]</scope>
    <source>
        <strain evidence="10">CCUG 56607</strain>
    </source>
</reference>
<accession>A0ABW3L3F3</accession>
<dbReference type="SUPFAM" id="SSF88946">
    <property type="entry name" value="Sigma2 domain of RNA polymerase sigma factors"/>
    <property type="match status" value="1"/>
</dbReference>
<dbReference type="Gene3D" id="1.10.1740.10">
    <property type="match status" value="1"/>
</dbReference>
<dbReference type="SUPFAM" id="SSF88659">
    <property type="entry name" value="Sigma3 and sigma4 domains of RNA polymerase sigma factors"/>
    <property type="match status" value="1"/>
</dbReference>
<dbReference type="Pfam" id="PF08281">
    <property type="entry name" value="Sigma70_r4_2"/>
    <property type="match status" value="1"/>
</dbReference>
<keyword evidence="5 6" id="KW-0804">Transcription</keyword>
<dbReference type="InterPro" id="IPR013325">
    <property type="entry name" value="RNA_pol_sigma_r2"/>
</dbReference>
<dbReference type="NCBIfam" id="TIGR02937">
    <property type="entry name" value="sigma70-ECF"/>
    <property type="match status" value="1"/>
</dbReference>
<dbReference type="Pfam" id="PF04542">
    <property type="entry name" value="Sigma70_r2"/>
    <property type="match status" value="1"/>
</dbReference>
<dbReference type="InterPro" id="IPR014284">
    <property type="entry name" value="RNA_pol_sigma-70_dom"/>
</dbReference>
<keyword evidence="2 6" id="KW-0805">Transcription regulation</keyword>
<feature type="domain" description="RNA polymerase sigma factor 70 region 4 type 2" evidence="8">
    <location>
        <begin position="122"/>
        <end position="169"/>
    </location>
</feature>
<name>A0ABW3L3F3_9BACI</name>
<dbReference type="InterPro" id="IPR007627">
    <property type="entry name" value="RNA_pol_sigma70_r2"/>
</dbReference>
<evidence type="ECO:0000259" key="7">
    <source>
        <dbReference type="Pfam" id="PF04542"/>
    </source>
</evidence>
<protein>
    <recommendedName>
        <fullName evidence="6">RNA polymerase sigma factor</fullName>
    </recommendedName>
</protein>
<sequence length="185" mass="22165">MDEVNMIKRVKDGDHEAFRFLMQRYKSTVEKFAFQFGLLPDEVQDVTQEVFLKVYNNISKYEGGKFSTWIYQICLNVTRDYFRKQQRERRKWKKAQRDAEVTFREETAKYFSSEEKAEMHGFIRGLNEKYRTPIILYYFHEMSYEEIAEATKVSLSAVKSRIHRAKAKLKTAYENSPVEEVRNHG</sequence>
<dbReference type="Gene3D" id="1.10.10.10">
    <property type="entry name" value="Winged helix-like DNA-binding domain superfamily/Winged helix DNA-binding domain"/>
    <property type="match status" value="1"/>
</dbReference>
<evidence type="ECO:0000256" key="2">
    <source>
        <dbReference type="ARBA" id="ARBA00023015"/>
    </source>
</evidence>
<evidence type="ECO:0000313" key="9">
    <source>
        <dbReference type="EMBL" id="MFD1020525.1"/>
    </source>
</evidence>
<comment type="caution">
    <text evidence="9">The sequence shown here is derived from an EMBL/GenBank/DDBJ whole genome shotgun (WGS) entry which is preliminary data.</text>
</comment>
<dbReference type="InterPro" id="IPR039425">
    <property type="entry name" value="RNA_pol_sigma-70-like"/>
</dbReference>
<evidence type="ECO:0000256" key="3">
    <source>
        <dbReference type="ARBA" id="ARBA00023082"/>
    </source>
</evidence>
<dbReference type="CDD" id="cd06171">
    <property type="entry name" value="Sigma70_r4"/>
    <property type="match status" value="1"/>
</dbReference>
<feature type="domain" description="RNA polymerase sigma-70 region 2" evidence="7">
    <location>
        <begin position="21"/>
        <end position="87"/>
    </location>
</feature>
<dbReference type="PANTHER" id="PTHR43133">
    <property type="entry name" value="RNA POLYMERASE ECF-TYPE SIGMA FACTO"/>
    <property type="match status" value="1"/>
</dbReference>
<keyword evidence="10" id="KW-1185">Reference proteome</keyword>
<keyword evidence="3 6" id="KW-0731">Sigma factor</keyword>
<dbReference type="PANTHER" id="PTHR43133:SF51">
    <property type="entry name" value="RNA POLYMERASE SIGMA FACTOR"/>
    <property type="match status" value="1"/>
</dbReference>
<evidence type="ECO:0000259" key="8">
    <source>
        <dbReference type="Pfam" id="PF08281"/>
    </source>
</evidence>
<evidence type="ECO:0000256" key="5">
    <source>
        <dbReference type="ARBA" id="ARBA00023163"/>
    </source>
</evidence>
<dbReference type="PROSITE" id="PS01063">
    <property type="entry name" value="SIGMA70_ECF"/>
    <property type="match status" value="1"/>
</dbReference>
<evidence type="ECO:0000313" key="10">
    <source>
        <dbReference type="Proteomes" id="UP001596990"/>
    </source>
</evidence>
<organism evidence="9 10">
    <name type="scientific">Thalassobacillus hwangdonensis</name>
    <dbReference type="NCBI Taxonomy" id="546108"/>
    <lineage>
        <taxon>Bacteria</taxon>
        <taxon>Bacillati</taxon>
        <taxon>Bacillota</taxon>
        <taxon>Bacilli</taxon>
        <taxon>Bacillales</taxon>
        <taxon>Bacillaceae</taxon>
        <taxon>Thalassobacillus</taxon>
    </lineage>
</organism>
<dbReference type="InterPro" id="IPR036388">
    <property type="entry name" value="WH-like_DNA-bd_sf"/>
</dbReference>
<proteinExistence type="inferred from homology"/>
<dbReference type="InterPro" id="IPR013324">
    <property type="entry name" value="RNA_pol_sigma_r3/r4-like"/>
</dbReference>